<organism evidence="3 4">
    <name type="scientific">Desmophyllum pertusum</name>
    <dbReference type="NCBI Taxonomy" id="174260"/>
    <lineage>
        <taxon>Eukaryota</taxon>
        <taxon>Metazoa</taxon>
        <taxon>Cnidaria</taxon>
        <taxon>Anthozoa</taxon>
        <taxon>Hexacorallia</taxon>
        <taxon>Scleractinia</taxon>
        <taxon>Caryophylliina</taxon>
        <taxon>Caryophylliidae</taxon>
        <taxon>Desmophyllum</taxon>
    </lineage>
</organism>
<dbReference type="AlphaFoldDB" id="A0A9X0CIL4"/>
<keyword evidence="4" id="KW-1185">Reference proteome</keyword>
<dbReference type="Proteomes" id="UP001163046">
    <property type="component" value="Unassembled WGS sequence"/>
</dbReference>
<proteinExistence type="predicted"/>
<dbReference type="OrthoDB" id="6484170at2759"/>
<dbReference type="Gene3D" id="3.40.50.410">
    <property type="entry name" value="von Willebrand factor, type A domain"/>
    <property type="match status" value="1"/>
</dbReference>
<dbReference type="PROSITE" id="PS50234">
    <property type="entry name" value="VWFA"/>
    <property type="match status" value="1"/>
</dbReference>
<evidence type="ECO:0000313" key="3">
    <source>
        <dbReference type="EMBL" id="KAJ7356150.1"/>
    </source>
</evidence>
<feature type="domain" description="VWFA" evidence="1">
    <location>
        <begin position="346"/>
        <end position="491"/>
    </location>
</feature>
<accession>A0A9X0CIL4</accession>
<evidence type="ECO:0000259" key="1">
    <source>
        <dbReference type="PROSITE" id="PS50234"/>
    </source>
</evidence>
<gene>
    <name evidence="3" type="ORF">OS493_026533</name>
</gene>
<evidence type="ECO:0000313" key="4">
    <source>
        <dbReference type="Proteomes" id="UP001163046"/>
    </source>
</evidence>
<dbReference type="SMART" id="SM00216">
    <property type="entry name" value="VWD"/>
    <property type="match status" value="1"/>
</dbReference>
<dbReference type="Pfam" id="PF00094">
    <property type="entry name" value="VWD"/>
    <property type="match status" value="1"/>
</dbReference>
<protein>
    <recommendedName>
        <fullName evidence="5">VWFD domain-containing protein</fullName>
    </recommendedName>
</protein>
<dbReference type="PANTHER" id="PTHR37860">
    <property type="entry name" value="AGAP008810-PA"/>
    <property type="match status" value="1"/>
</dbReference>
<dbReference type="EMBL" id="MU827324">
    <property type="protein sequence ID" value="KAJ7356150.1"/>
    <property type="molecule type" value="Genomic_DNA"/>
</dbReference>
<reference evidence="3" key="1">
    <citation type="submission" date="2023-01" db="EMBL/GenBank/DDBJ databases">
        <title>Genome assembly of the deep-sea coral Lophelia pertusa.</title>
        <authorList>
            <person name="Herrera S."/>
            <person name="Cordes E."/>
        </authorList>
    </citation>
    <scope>NUCLEOTIDE SEQUENCE</scope>
    <source>
        <strain evidence="3">USNM1676648</strain>
        <tissue evidence="3">Polyp</tissue>
    </source>
</reference>
<dbReference type="SUPFAM" id="SSF53300">
    <property type="entry name" value="vWA-like"/>
    <property type="match status" value="1"/>
</dbReference>
<feature type="domain" description="VWFD" evidence="2">
    <location>
        <begin position="60"/>
        <end position="237"/>
    </location>
</feature>
<name>A0A9X0CIL4_9CNID</name>
<dbReference type="InterPro" id="IPR036465">
    <property type="entry name" value="vWFA_dom_sf"/>
</dbReference>
<sequence>MTVKYMNRARTYLDYTRKMVKMRVRNLHGAKRYWRKRVDHKVSQMSHLLNPINWIPPFNSTAMIFGGPHVYTFDGTYYTFPGYKKPGCMYVLARDVRDNKFTILSQETAIIVVTEDSSVKIHQDGRVETIVKVTSSGKKISDGYHSELPVETFNTTVQRQGSFIVLRHDLGLEILCDVEHYLCTFNIAKWYHGRMAGLLGTNNNEFHDEMMKSDNKPTTRLTEFVNSWEITRDPECKVLAEEPEKPKCKESSYIQRCRSLFKDANSPLSHLSSVVDPEPFVKACELDYKDCDASTPKDMKHCNATAAYIELVRLRGVWAEYLPECGRCGNNPIGQRWFQKADNAVDVVILVHETSILKSYAEKLPTFLTSLTEHLDPSKFSFRFGVMGYGGRLLHARPHAITLDGQLMNDLDSVSRAFEHLKFASEESENDSSNALEAMANAAYTYPFRPGATKIFLLLTSSDRNPLGDFASLESISTMLETKDIILNVIGKYRKFRGEVMGQNFRGNVFYRKKPEIGTGSALLPEGEYISLMKATRGSVFGLPFLGSENKDKFGALQQASATAWREQIKRDQYTCKECFCARGDAGQGKTICKKNSLHDKC</sequence>
<dbReference type="PANTHER" id="PTHR37860:SF2">
    <property type="entry name" value="VITELLOGENIN DOMAIN-CONTAINING PROTEIN"/>
    <property type="match status" value="1"/>
</dbReference>
<evidence type="ECO:0000259" key="2">
    <source>
        <dbReference type="PROSITE" id="PS51233"/>
    </source>
</evidence>
<evidence type="ECO:0008006" key="5">
    <source>
        <dbReference type="Google" id="ProtNLM"/>
    </source>
</evidence>
<comment type="caution">
    <text evidence="3">The sequence shown here is derived from an EMBL/GenBank/DDBJ whole genome shotgun (WGS) entry which is preliminary data.</text>
</comment>
<dbReference type="PROSITE" id="PS51233">
    <property type="entry name" value="VWFD"/>
    <property type="match status" value="1"/>
</dbReference>
<dbReference type="InterPro" id="IPR001846">
    <property type="entry name" value="VWF_type-D"/>
</dbReference>
<dbReference type="InterPro" id="IPR002035">
    <property type="entry name" value="VWF_A"/>
</dbReference>